<evidence type="ECO:0000313" key="1">
    <source>
        <dbReference type="EMBL" id="OOE12980.1"/>
    </source>
</evidence>
<comment type="caution">
    <text evidence="1">The sequence shown here is derived from an EMBL/GenBank/DDBJ whole genome shotgun (WGS) entry which is preliminary data.</text>
</comment>
<protein>
    <recommendedName>
        <fullName evidence="3">YmaF family protein</fullName>
    </recommendedName>
</protein>
<evidence type="ECO:0008006" key="3">
    <source>
        <dbReference type="Google" id="ProtNLM"/>
    </source>
</evidence>
<dbReference type="EMBL" id="MQMF01000002">
    <property type="protein sequence ID" value="OOE12980.1"/>
    <property type="molecule type" value="Genomic_DNA"/>
</dbReference>
<dbReference type="InterPro" id="IPR024307">
    <property type="entry name" value="YmaF"/>
</dbReference>
<name>A0A1V3G988_9BACL</name>
<accession>A0A1V3G988</accession>
<dbReference type="Pfam" id="PF12788">
    <property type="entry name" value="YmaF"/>
    <property type="match status" value="1"/>
</dbReference>
<proteinExistence type="predicted"/>
<sequence>MKMICLEGGEKVHGHDVSYINWKGRNVHVHQYSTQTTVNDGHSHTVQGVTSQANNTMGHVHTYQGTTTFDDGHVHRFSGTTGPPIYSADGTHYHMISGTTTFNDGHTHQYTGWTGKNVSG</sequence>
<dbReference type="AlphaFoldDB" id="A0A1V3G988"/>
<dbReference type="Proteomes" id="UP000188597">
    <property type="component" value="Unassembled WGS sequence"/>
</dbReference>
<reference evidence="1 2" key="1">
    <citation type="submission" date="2016-11" db="EMBL/GenBank/DDBJ databases">
        <authorList>
            <person name="Jaros S."/>
            <person name="Januszkiewicz K."/>
            <person name="Wedrychowicz H."/>
        </authorList>
    </citation>
    <scope>NUCLEOTIDE SEQUENCE [LARGE SCALE GENOMIC DNA]</scope>
    <source>
        <strain evidence="1 2">Con a/3</strain>
    </source>
</reference>
<evidence type="ECO:0000313" key="2">
    <source>
        <dbReference type="Proteomes" id="UP000188597"/>
    </source>
</evidence>
<dbReference type="RefSeq" id="WP_306460366.1">
    <property type="nucleotide sequence ID" value="NZ_MQMF01000002.1"/>
</dbReference>
<organism evidence="1 2">
    <name type="scientific">Fictibacillus arsenicus</name>
    <dbReference type="NCBI Taxonomy" id="255247"/>
    <lineage>
        <taxon>Bacteria</taxon>
        <taxon>Bacillati</taxon>
        <taxon>Bacillota</taxon>
        <taxon>Bacilli</taxon>
        <taxon>Bacillales</taxon>
        <taxon>Fictibacillaceae</taxon>
        <taxon>Fictibacillus</taxon>
    </lineage>
</organism>
<gene>
    <name evidence="1" type="ORF">UN64_13140</name>
</gene>